<gene>
    <name evidence="14" type="primary">gspL</name>
    <name evidence="14" type="ORF">EXU30_09530</name>
</gene>
<evidence type="ECO:0000256" key="9">
    <source>
        <dbReference type="ARBA" id="ARBA00023136"/>
    </source>
</evidence>
<dbReference type="InterPro" id="IPR024230">
    <property type="entry name" value="GspL_cyto_dom"/>
</dbReference>
<evidence type="ECO:0000259" key="12">
    <source>
        <dbReference type="Pfam" id="PF05134"/>
    </source>
</evidence>
<dbReference type="CDD" id="cd24017">
    <property type="entry name" value="ASKHA_T2SSL_N"/>
    <property type="match status" value="1"/>
</dbReference>
<evidence type="ECO:0000256" key="3">
    <source>
        <dbReference type="ARBA" id="ARBA00022448"/>
    </source>
</evidence>
<keyword evidence="6 11" id="KW-0812">Transmembrane</keyword>
<evidence type="ECO:0000256" key="4">
    <source>
        <dbReference type="ARBA" id="ARBA00022475"/>
    </source>
</evidence>
<evidence type="ECO:0000313" key="15">
    <source>
        <dbReference type="Proteomes" id="UP000291106"/>
    </source>
</evidence>
<reference evidence="14 15" key="1">
    <citation type="submission" date="2019-02" db="EMBL/GenBank/DDBJ databases">
        <title>Shewanella sp. D4-2 isolated from Dokdo Island.</title>
        <authorList>
            <person name="Baek K."/>
        </authorList>
    </citation>
    <scope>NUCLEOTIDE SEQUENCE [LARGE SCALE GENOMIC DNA]</scope>
    <source>
        <strain evidence="14 15">D4-2</strain>
    </source>
</reference>
<dbReference type="GO" id="GO:0009276">
    <property type="term" value="C:Gram-negative-bacterium-type cell wall"/>
    <property type="evidence" value="ECO:0007669"/>
    <property type="project" value="InterPro"/>
</dbReference>
<dbReference type="KEGG" id="smai:EXU30_09530"/>
<name>A0A411PH17_9GAMM</name>
<dbReference type="Proteomes" id="UP000291106">
    <property type="component" value="Chromosome"/>
</dbReference>
<proteinExistence type="inferred from homology"/>
<dbReference type="InterPro" id="IPR025691">
    <property type="entry name" value="GspL_pp_dom"/>
</dbReference>
<dbReference type="OrthoDB" id="7011844at2"/>
<dbReference type="GO" id="GO:0015628">
    <property type="term" value="P:protein secretion by the type II secretion system"/>
    <property type="evidence" value="ECO:0007669"/>
    <property type="project" value="InterPro"/>
</dbReference>
<comment type="similarity">
    <text evidence="2 10">Belongs to the GSP L family.</text>
</comment>
<dbReference type="GO" id="GO:0015627">
    <property type="term" value="C:type II protein secretion system complex"/>
    <property type="evidence" value="ECO:0007669"/>
    <property type="project" value="InterPro"/>
</dbReference>
<keyword evidence="7 10" id="KW-0653">Protein transport</keyword>
<evidence type="ECO:0000256" key="1">
    <source>
        <dbReference type="ARBA" id="ARBA00004377"/>
    </source>
</evidence>
<dbReference type="Gene3D" id="3.30.1360.100">
    <property type="entry name" value="General secretion pathway protein M, EpsM"/>
    <property type="match status" value="1"/>
</dbReference>
<evidence type="ECO:0000256" key="5">
    <source>
        <dbReference type="ARBA" id="ARBA00022519"/>
    </source>
</evidence>
<dbReference type="InterPro" id="IPR007812">
    <property type="entry name" value="T2SS_protein-GspL"/>
</dbReference>
<feature type="domain" description="GspL periplasmic" evidence="13">
    <location>
        <begin position="244"/>
        <end position="399"/>
    </location>
</feature>
<keyword evidence="4" id="KW-1003">Cell membrane</keyword>
<comment type="subcellular location">
    <subcellularLocation>
        <location evidence="1">Cell inner membrane</location>
        <topology evidence="1">Single-pass membrane protein</topology>
    </subcellularLocation>
</comment>
<evidence type="ECO:0000256" key="11">
    <source>
        <dbReference type="SAM" id="Phobius"/>
    </source>
</evidence>
<feature type="domain" description="GspL cytoplasmic actin-ATPase-like" evidence="12">
    <location>
        <begin position="5"/>
        <end position="240"/>
    </location>
</feature>
<sequence length="400" mass="44237">MSERLFIRLGNTSEQACSWLVWSEQEQEIIASGELPDAQSLTSLTERAGNRPVDVLVPAASMMLTQVALPEKGQRQAMKAIPFMLEDSLASNIDDMHVVVGPRDGENVNVIAVAHEQMQSWLSWLMDAGLKVKNIVPDCLALPLAQCKWAMLDFGNEYLIRTGEGSGVSVPKAWSSIAMPQLVSEHTEDDEAIRVASYSADLAVDDVALEPQPLDMPMLVLAKGILSAPVNLLTDMYKPKREYSKHLVLWRNCAIVFAVVVILALVNKGLSISQLNTQTEQVRQQTQQVFKQAVPGVKRIVNVRSQIDTHLRSLSGQGGGAEFFEMLNKLKPAFNAVPDLKPDSIRFDANRGELRMQITAKSYGQIDKFKEQVSQNFQMEGGAMNNNEDNVTSTITLRSK</sequence>
<dbReference type="InterPro" id="IPR043129">
    <property type="entry name" value="ATPase_NBD"/>
</dbReference>
<comment type="function">
    <text evidence="10">Inner membrane component of the type II secretion system required for the energy-dependent secretion of extracellular factors such as proteases and toxins from the periplasm.</text>
</comment>
<dbReference type="EMBL" id="CP036200">
    <property type="protein sequence ID" value="QBF82909.1"/>
    <property type="molecule type" value="Genomic_DNA"/>
</dbReference>
<dbReference type="RefSeq" id="WP_130599507.1">
    <property type="nucleotide sequence ID" value="NZ_CP036200.1"/>
</dbReference>
<dbReference type="Gene3D" id="3.30.420.370">
    <property type="match status" value="1"/>
</dbReference>
<evidence type="ECO:0000259" key="13">
    <source>
        <dbReference type="Pfam" id="PF12693"/>
    </source>
</evidence>
<keyword evidence="15" id="KW-1185">Reference proteome</keyword>
<evidence type="ECO:0000256" key="2">
    <source>
        <dbReference type="ARBA" id="ARBA00005318"/>
    </source>
</evidence>
<keyword evidence="8 11" id="KW-1133">Transmembrane helix</keyword>
<dbReference type="NCBIfam" id="TIGR01709">
    <property type="entry name" value="typeII_sec_gspL"/>
    <property type="match status" value="1"/>
</dbReference>
<dbReference type="SUPFAM" id="SSF53067">
    <property type="entry name" value="Actin-like ATPase domain"/>
    <property type="match status" value="2"/>
</dbReference>
<evidence type="ECO:0000256" key="6">
    <source>
        <dbReference type="ARBA" id="ARBA00022692"/>
    </source>
</evidence>
<evidence type="ECO:0000313" key="14">
    <source>
        <dbReference type="EMBL" id="QBF82909.1"/>
    </source>
</evidence>
<dbReference type="AlphaFoldDB" id="A0A411PH17"/>
<feature type="transmembrane region" description="Helical" evidence="11">
    <location>
        <begin position="248"/>
        <end position="266"/>
    </location>
</feature>
<evidence type="ECO:0000256" key="7">
    <source>
        <dbReference type="ARBA" id="ARBA00022927"/>
    </source>
</evidence>
<keyword evidence="3 10" id="KW-0813">Transport</keyword>
<dbReference type="Pfam" id="PF12693">
    <property type="entry name" value="GspL_C"/>
    <property type="match status" value="1"/>
</dbReference>
<dbReference type="PIRSF" id="PIRSF015761">
    <property type="entry name" value="Protein_L"/>
    <property type="match status" value="1"/>
</dbReference>
<keyword evidence="9 11" id="KW-0472">Membrane</keyword>
<evidence type="ECO:0000256" key="10">
    <source>
        <dbReference type="PIRNR" id="PIRNR015761"/>
    </source>
</evidence>
<dbReference type="Gene3D" id="3.30.420.380">
    <property type="match status" value="1"/>
</dbReference>
<evidence type="ECO:0000256" key="8">
    <source>
        <dbReference type="ARBA" id="ARBA00022989"/>
    </source>
</evidence>
<dbReference type="Pfam" id="PF05134">
    <property type="entry name" value="T2SSL"/>
    <property type="match status" value="1"/>
</dbReference>
<protein>
    <recommendedName>
        <fullName evidence="10">Type II secretion system protein L</fullName>
        <shortName evidence="10">T2SS protein L</shortName>
    </recommendedName>
</protein>
<accession>A0A411PH17</accession>
<organism evidence="14 15">
    <name type="scientific">Shewanella maritima</name>
    <dbReference type="NCBI Taxonomy" id="2520507"/>
    <lineage>
        <taxon>Bacteria</taxon>
        <taxon>Pseudomonadati</taxon>
        <taxon>Pseudomonadota</taxon>
        <taxon>Gammaproteobacteria</taxon>
        <taxon>Alteromonadales</taxon>
        <taxon>Shewanellaceae</taxon>
        <taxon>Shewanella</taxon>
    </lineage>
</organism>
<dbReference type="GO" id="GO:0005886">
    <property type="term" value="C:plasma membrane"/>
    <property type="evidence" value="ECO:0007669"/>
    <property type="project" value="UniProtKB-SubCell"/>
</dbReference>
<keyword evidence="5" id="KW-0997">Cell inner membrane</keyword>